<evidence type="ECO:0000313" key="7">
    <source>
        <dbReference type="Proteomes" id="UP000093962"/>
    </source>
</evidence>
<feature type="domain" description="AMP-dependent synthetase/ligase" evidence="5">
    <location>
        <begin position="36"/>
        <end position="435"/>
    </location>
</feature>
<dbReference type="InterPro" id="IPR000873">
    <property type="entry name" value="AMP-dep_synth/lig_dom"/>
</dbReference>
<keyword evidence="4" id="KW-0443">Lipid metabolism</keyword>
<gene>
    <name evidence="6" type="ORF">A5642_14445</name>
</gene>
<comment type="caution">
    <text evidence="6">The sequence shown here is derived from an EMBL/GenBank/DDBJ whole genome shotgun (WGS) entry which is preliminary data.</text>
</comment>
<name>A0A1A0MWA2_MYCMU</name>
<evidence type="ECO:0000256" key="3">
    <source>
        <dbReference type="ARBA" id="ARBA00022832"/>
    </source>
</evidence>
<dbReference type="GO" id="GO:0016874">
    <property type="term" value="F:ligase activity"/>
    <property type="evidence" value="ECO:0007669"/>
    <property type="project" value="UniProtKB-KW"/>
</dbReference>
<dbReference type="GO" id="GO:0005886">
    <property type="term" value="C:plasma membrane"/>
    <property type="evidence" value="ECO:0007669"/>
    <property type="project" value="TreeGrafter"/>
</dbReference>
<dbReference type="InterPro" id="IPR045851">
    <property type="entry name" value="AMP-bd_C_sf"/>
</dbReference>
<dbReference type="GO" id="GO:0070566">
    <property type="term" value="F:adenylyltransferase activity"/>
    <property type="evidence" value="ECO:0007669"/>
    <property type="project" value="TreeGrafter"/>
</dbReference>
<evidence type="ECO:0000259" key="5">
    <source>
        <dbReference type="Pfam" id="PF00501"/>
    </source>
</evidence>
<keyword evidence="2 6" id="KW-0436">Ligase</keyword>
<keyword evidence="3" id="KW-0276">Fatty acid metabolism</keyword>
<dbReference type="RefSeq" id="WP_064858125.1">
    <property type="nucleotide sequence ID" value="NZ_LZSF01000072.1"/>
</dbReference>
<dbReference type="GO" id="GO:0071766">
    <property type="term" value="P:Actinobacterium-type cell wall biogenesis"/>
    <property type="evidence" value="ECO:0007669"/>
    <property type="project" value="UniProtKB-ARBA"/>
</dbReference>
<dbReference type="Proteomes" id="UP000093962">
    <property type="component" value="Unassembled WGS sequence"/>
</dbReference>
<dbReference type="PANTHER" id="PTHR22754:SF32">
    <property type="entry name" value="DISCO-INTERACTING PROTEIN 2"/>
    <property type="match status" value="1"/>
</dbReference>
<reference evidence="6 7" key="1">
    <citation type="submission" date="2016-06" db="EMBL/GenBank/DDBJ databases">
        <authorList>
            <person name="Kjaerup R.B."/>
            <person name="Dalgaard T.S."/>
            <person name="Juul-Madsen H.R."/>
        </authorList>
    </citation>
    <scope>NUCLEOTIDE SEQUENCE [LARGE SCALE GENOMIC DNA]</scope>
    <source>
        <strain evidence="6 7">1199456.5</strain>
    </source>
</reference>
<dbReference type="InterPro" id="IPR042099">
    <property type="entry name" value="ANL_N_sf"/>
</dbReference>
<protein>
    <submittedName>
        <fullName evidence="6">Fatty-acid--CoA ligase</fullName>
    </submittedName>
</protein>
<dbReference type="Gene3D" id="3.30.300.30">
    <property type="match status" value="1"/>
</dbReference>
<dbReference type="PANTHER" id="PTHR22754">
    <property type="entry name" value="DISCO-INTERACTING PROTEIN 2 DIP2 -RELATED"/>
    <property type="match status" value="1"/>
</dbReference>
<dbReference type="Pfam" id="PF00501">
    <property type="entry name" value="AMP-binding"/>
    <property type="match status" value="1"/>
</dbReference>
<evidence type="ECO:0000313" key="6">
    <source>
        <dbReference type="EMBL" id="OBA89675.1"/>
    </source>
</evidence>
<dbReference type="FunFam" id="3.40.50.12780:FF:000013">
    <property type="entry name" value="Long-chain-fatty-acid--AMP ligase FadD32"/>
    <property type="match status" value="1"/>
</dbReference>
<dbReference type="NCBIfam" id="NF009124">
    <property type="entry name" value="PRK12476.1"/>
    <property type="match status" value="1"/>
</dbReference>
<proteinExistence type="inferred from homology"/>
<organism evidence="6 7">
    <name type="scientific">Mycolicibacterium mucogenicum</name>
    <name type="common">Mycobacterium mucogenicum</name>
    <dbReference type="NCBI Taxonomy" id="56689"/>
    <lineage>
        <taxon>Bacteria</taxon>
        <taxon>Bacillati</taxon>
        <taxon>Actinomycetota</taxon>
        <taxon>Actinomycetes</taxon>
        <taxon>Mycobacteriales</taxon>
        <taxon>Mycobacteriaceae</taxon>
        <taxon>Mycolicibacterium</taxon>
    </lineage>
</organism>
<evidence type="ECO:0000256" key="4">
    <source>
        <dbReference type="ARBA" id="ARBA00023098"/>
    </source>
</evidence>
<dbReference type="OrthoDB" id="3671040at2"/>
<dbReference type="GO" id="GO:0006633">
    <property type="term" value="P:fatty acid biosynthetic process"/>
    <property type="evidence" value="ECO:0007669"/>
    <property type="project" value="TreeGrafter"/>
</dbReference>
<dbReference type="CDD" id="cd05931">
    <property type="entry name" value="FAAL"/>
    <property type="match status" value="1"/>
</dbReference>
<comment type="similarity">
    <text evidence="1">Belongs to the ATP-dependent AMP-binding enzyme family.</text>
</comment>
<dbReference type="InterPro" id="IPR040097">
    <property type="entry name" value="FAAL/FAAC"/>
</dbReference>
<dbReference type="SUPFAM" id="SSF56801">
    <property type="entry name" value="Acetyl-CoA synthetase-like"/>
    <property type="match status" value="1"/>
</dbReference>
<dbReference type="Gene3D" id="3.40.50.12780">
    <property type="entry name" value="N-terminal domain of ligase-like"/>
    <property type="match status" value="1"/>
</dbReference>
<evidence type="ECO:0000256" key="2">
    <source>
        <dbReference type="ARBA" id="ARBA00022598"/>
    </source>
</evidence>
<dbReference type="EMBL" id="LZSF01000072">
    <property type="protein sequence ID" value="OBA89675.1"/>
    <property type="molecule type" value="Genomic_DNA"/>
</dbReference>
<evidence type="ECO:0000256" key="1">
    <source>
        <dbReference type="ARBA" id="ARBA00006432"/>
    </source>
</evidence>
<dbReference type="AlphaFoldDB" id="A0A1A0MWA2"/>
<sequence>MTPGSGLFQIEDCVDEAGAVTLPPGATLIALIDGNVAHLPDMVAYRYLDYSGTEPRTFEVTWSELGVRLAAIAARVQAVTQRGDRVAIMAPQGLDYVFGFFGAIKAGAIAVPLFAPELPGHAERLDTALHDARPAAILTTAAARPAVTEFLSAHPDLGTPTVIATDEVPDDAGVSFEPVHLEIDDVSHLQYTSGATRPPVGVEITHKAVGTNLIQMILSIDMLDRNTHGVSWLPLYHDMGLSMIGFPTVYGGHSTLMSPTAFIRRPLRWIQALSDGSKVGRVVTAAPNFAYEWAAHRGAPTPDDDIDLANVVMIVGSEPVSMDAIKSFNSVFESFGLPKTAIKPSYGIAEATLFVSNIAPDAEATVRYFDRGQLASGVAVPVSEDAPGAVAQVACGQPASSLWVVMVDPTTGIEQPDGRVGEIWLQGDNIGRGYWGLPEATRDVFHARLHGALPLNSHADGSDVDGSWLRTGDLGFYLDGELYVTGRLADVITVGGQNHYPQHLETTAADASPLVRRGYVAAFTVPCDGGEQLVIIAERASGTARHDPQPAIESVGALVAERHGVAVADVRLLPAGGIPRTTSGKLARRACRAAYLDGAL</sequence>
<accession>A0A1A0MWA2</accession>